<feature type="region of interest" description="Disordered" evidence="1">
    <location>
        <begin position="29"/>
        <end position="52"/>
    </location>
</feature>
<gene>
    <name evidence="2" type="ORF">KZ829_08290</name>
</gene>
<organism evidence="2 3">
    <name type="scientific">Actinoplanes hulinensis</name>
    <dbReference type="NCBI Taxonomy" id="1144547"/>
    <lineage>
        <taxon>Bacteria</taxon>
        <taxon>Bacillati</taxon>
        <taxon>Actinomycetota</taxon>
        <taxon>Actinomycetes</taxon>
        <taxon>Micromonosporales</taxon>
        <taxon>Micromonosporaceae</taxon>
        <taxon>Actinoplanes</taxon>
    </lineage>
</organism>
<protein>
    <submittedName>
        <fullName evidence="2">Uncharacterized protein</fullName>
    </submittedName>
</protein>
<sequence length="78" mass="8847">MRKRSVFRDIFNRRAMAWIAIPSDRRSRRSGELMRPLNGSPGRRVDAAKRTSSPKKIIASIGAVAGYTMSWHFRGRGS</sequence>
<keyword evidence="3" id="KW-1185">Reference proteome</keyword>
<dbReference type="RefSeq" id="WP_220143245.1">
    <property type="nucleotide sequence ID" value="NZ_JAHXZI010000003.1"/>
</dbReference>
<dbReference type="EMBL" id="JAHXZI010000003">
    <property type="protein sequence ID" value="MBW6433741.1"/>
    <property type="molecule type" value="Genomic_DNA"/>
</dbReference>
<evidence type="ECO:0000256" key="1">
    <source>
        <dbReference type="SAM" id="MobiDB-lite"/>
    </source>
</evidence>
<evidence type="ECO:0000313" key="2">
    <source>
        <dbReference type="EMBL" id="MBW6433741.1"/>
    </source>
</evidence>
<comment type="caution">
    <text evidence="2">The sequence shown here is derived from an EMBL/GenBank/DDBJ whole genome shotgun (WGS) entry which is preliminary data.</text>
</comment>
<accession>A0ABS7AYA1</accession>
<reference evidence="2 3" key="1">
    <citation type="journal article" date="2013" name="Antonie Van Leeuwenhoek">
        <title>Actinoplanes hulinensis sp. nov., a novel actinomycete isolated from soybean root (Glycine max (L.) Merr).</title>
        <authorList>
            <person name="Shen Y."/>
            <person name="Liu C."/>
            <person name="Wang X."/>
            <person name="Zhao J."/>
            <person name="Jia F."/>
            <person name="Zhang Y."/>
            <person name="Wang L."/>
            <person name="Yang D."/>
            <person name="Xiang W."/>
        </authorList>
    </citation>
    <scope>NUCLEOTIDE SEQUENCE [LARGE SCALE GENOMIC DNA]</scope>
    <source>
        <strain evidence="2 3">NEAU-M9</strain>
    </source>
</reference>
<name>A0ABS7AYA1_9ACTN</name>
<proteinExistence type="predicted"/>
<evidence type="ECO:0000313" key="3">
    <source>
        <dbReference type="Proteomes" id="UP001519863"/>
    </source>
</evidence>
<dbReference type="Proteomes" id="UP001519863">
    <property type="component" value="Unassembled WGS sequence"/>
</dbReference>